<sequence>MQIPIEQYTLDNGLRVVLSSDHALPIVAVNLWYNVGSRDEQPGRTGLAHLFEHMMFQGSLNVTDTQHIQWVERVGGTINASTWLDRTNYYTILPSSHLELALWLDADRMGGFVAALTQEKFDNQREVVKNERRQRVDNAPYGDWDERLQRLVWPEDHPYHHAVIGSMEDLDAASLEDVANFFRTYYAPNNAVLTVCGDFDPAEARAMVERHFGPVPRGPEVPPIPGRPVVDPIQSGTLVRERVESAVALARVYVAHRIPPYGTTEYYVADLLSELLAGGKSARMYRSLVREQRMTASVGAFPFPAVKGASAFVMRGNALPGHSPEPLEAAMLAELQAVADAPPTDAEMERAMTGLEARRILELQKIGERADNISMLATYFGDPELINTELERYRALTARDVQAFVQTYLTEDNRVVLTYVPQAAVEAA</sequence>
<dbReference type="Gene3D" id="3.30.830.10">
    <property type="entry name" value="Metalloenzyme, LuxS/M16 peptidase-like"/>
    <property type="match status" value="2"/>
</dbReference>
<dbReference type="Pfam" id="PF00675">
    <property type="entry name" value="Peptidase_M16"/>
    <property type="match status" value="1"/>
</dbReference>
<dbReference type="InterPro" id="IPR011765">
    <property type="entry name" value="Pept_M16_N"/>
</dbReference>
<dbReference type="PANTHER" id="PTHR43690:SF17">
    <property type="entry name" value="PROTEIN YHJJ"/>
    <property type="match status" value="1"/>
</dbReference>
<keyword evidence="2" id="KW-0645">Protease</keyword>
<reference evidence="8 9" key="1">
    <citation type="submission" date="2020-08" db="EMBL/GenBank/DDBJ databases">
        <title>Genomic Encyclopedia of Type Strains, Phase IV (KMG-IV): sequencing the most valuable type-strain genomes for metagenomic binning, comparative biology and taxonomic classification.</title>
        <authorList>
            <person name="Goeker M."/>
        </authorList>
    </citation>
    <scope>NUCLEOTIDE SEQUENCE [LARGE SCALE GENOMIC DNA]</scope>
    <source>
        <strain evidence="8 9">DSM 29007</strain>
    </source>
</reference>
<dbReference type="InterPro" id="IPR050626">
    <property type="entry name" value="Peptidase_M16"/>
</dbReference>
<dbReference type="RefSeq" id="WP_170038822.1">
    <property type="nucleotide sequence ID" value="NZ_JABDTL010000002.1"/>
</dbReference>
<dbReference type="InterPro" id="IPR011249">
    <property type="entry name" value="Metalloenz_LuxS/M16"/>
</dbReference>
<comment type="similarity">
    <text evidence="1">Belongs to the peptidase M16 family.</text>
</comment>
<feature type="domain" description="Peptidase M16 C-terminal" evidence="7">
    <location>
        <begin position="174"/>
        <end position="355"/>
    </location>
</feature>
<keyword evidence="9" id="KW-1185">Reference proteome</keyword>
<accession>A0A841H4I5</accession>
<dbReference type="GO" id="GO:0006508">
    <property type="term" value="P:proteolysis"/>
    <property type="evidence" value="ECO:0007669"/>
    <property type="project" value="UniProtKB-KW"/>
</dbReference>
<dbReference type="GO" id="GO:0008237">
    <property type="term" value="F:metallopeptidase activity"/>
    <property type="evidence" value="ECO:0007669"/>
    <property type="project" value="UniProtKB-KW"/>
</dbReference>
<dbReference type="AlphaFoldDB" id="A0A841H4I5"/>
<dbReference type="Proteomes" id="UP000582837">
    <property type="component" value="Unassembled WGS sequence"/>
</dbReference>
<dbReference type="EMBL" id="JACHIA010000017">
    <property type="protein sequence ID" value="MBB6072699.1"/>
    <property type="molecule type" value="Genomic_DNA"/>
</dbReference>
<evidence type="ECO:0000259" key="7">
    <source>
        <dbReference type="Pfam" id="PF05193"/>
    </source>
</evidence>
<evidence type="ECO:0000313" key="9">
    <source>
        <dbReference type="Proteomes" id="UP000582837"/>
    </source>
</evidence>
<feature type="domain" description="Peptidase M16 N-terminal" evidence="6">
    <location>
        <begin position="15"/>
        <end position="135"/>
    </location>
</feature>
<evidence type="ECO:0000259" key="6">
    <source>
        <dbReference type="Pfam" id="PF00675"/>
    </source>
</evidence>
<evidence type="ECO:0000256" key="5">
    <source>
        <dbReference type="ARBA" id="ARBA00023049"/>
    </source>
</evidence>
<dbReference type="PANTHER" id="PTHR43690">
    <property type="entry name" value="NARDILYSIN"/>
    <property type="match status" value="1"/>
</dbReference>
<keyword evidence="4" id="KW-0862">Zinc</keyword>
<dbReference type="Pfam" id="PF05193">
    <property type="entry name" value="Peptidase_M16_C"/>
    <property type="match status" value="1"/>
</dbReference>
<dbReference type="GO" id="GO:0046872">
    <property type="term" value="F:metal ion binding"/>
    <property type="evidence" value="ECO:0007669"/>
    <property type="project" value="InterPro"/>
</dbReference>
<evidence type="ECO:0000256" key="2">
    <source>
        <dbReference type="ARBA" id="ARBA00022670"/>
    </source>
</evidence>
<name>A0A841H4I5_9BACT</name>
<organism evidence="8 9">
    <name type="scientific">Longimicrobium terrae</name>
    <dbReference type="NCBI Taxonomy" id="1639882"/>
    <lineage>
        <taxon>Bacteria</taxon>
        <taxon>Pseudomonadati</taxon>
        <taxon>Gemmatimonadota</taxon>
        <taxon>Longimicrobiia</taxon>
        <taxon>Longimicrobiales</taxon>
        <taxon>Longimicrobiaceae</taxon>
        <taxon>Longimicrobium</taxon>
    </lineage>
</organism>
<evidence type="ECO:0000256" key="3">
    <source>
        <dbReference type="ARBA" id="ARBA00022801"/>
    </source>
</evidence>
<keyword evidence="5" id="KW-0482">Metalloprotease</keyword>
<evidence type="ECO:0000256" key="4">
    <source>
        <dbReference type="ARBA" id="ARBA00022833"/>
    </source>
</evidence>
<comment type="caution">
    <text evidence="8">The sequence shown here is derived from an EMBL/GenBank/DDBJ whole genome shotgun (WGS) entry which is preliminary data.</text>
</comment>
<dbReference type="InterPro" id="IPR007863">
    <property type="entry name" value="Peptidase_M16_C"/>
</dbReference>
<evidence type="ECO:0000256" key="1">
    <source>
        <dbReference type="ARBA" id="ARBA00007261"/>
    </source>
</evidence>
<keyword evidence="3" id="KW-0378">Hydrolase</keyword>
<dbReference type="SUPFAM" id="SSF63411">
    <property type="entry name" value="LuxS/MPP-like metallohydrolase"/>
    <property type="match status" value="2"/>
</dbReference>
<protein>
    <submittedName>
        <fullName evidence="8">Putative Zn-dependent peptidase</fullName>
    </submittedName>
</protein>
<proteinExistence type="inferred from homology"/>
<gene>
    <name evidence="8" type="ORF">HNQ61_004362</name>
</gene>
<evidence type="ECO:0000313" key="8">
    <source>
        <dbReference type="EMBL" id="MBB6072699.1"/>
    </source>
</evidence>